<accession>A0A835FAE6</accession>
<feature type="transmembrane region" description="Helical" evidence="1">
    <location>
        <begin position="6"/>
        <end position="23"/>
    </location>
</feature>
<protein>
    <submittedName>
        <fullName evidence="3">Uncharacterized protein</fullName>
    </submittedName>
</protein>
<keyword evidence="1" id="KW-0812">Transmembrane</keyword>
<name>A0A835FAE6_9POAL</name>
<gene>
    <name evidence="3" type="ORF">HU200_016222</name>
    <name evidence="2" type="ORF">HU200_056504</name>
</gene>
<reference evidence="3" key="1">
    <citation type="submission" date="2020-07" db="EMBL/GenBank/DDBJ databases">
        <title>Genome sequence and genetic diversity analysis of an under-domesticated orphan crop, white fonio (Digitaria exilis).</title>
        <authorList>
            <person name="Bennetzen J.L."/>
            <person name="Chen S."/>
            <person name="Ma X."/>
            <person name="Wang X."/>
            <person name="Yssel A.E.J."/>
            <person name="Chaluvadi S.R."/>
            <person name="Johnson M."/>
            <person name="Gangashetty P."/>
            <person name="Hamidou F."/>
            <person name="Sanogo M.D."/>
            <person name="Zwaenepoel A."/>
            <person name="Wallace J."/>
            <person name="Van De Peer Y."/>
            <person name="Van Deynze A."/>
        </authorList>
    </citation>
    <scope>NUCLEOTIDE SEQUENCE</scope>
    <source>
        <tissue evidence="3">Leaves</tissue>
    </source>
</reference>
<evidence type="ECO:0000313" key="2">
    <source>
        <dbReference type="EMBL" id="KAF8662297.1"/>
    </source>
</evidence>
<keyword evidence="1" id="KW-1133">Transmembrane helix</keyword>
<dbReference type="Proteomes" id="UP000636709">
    <property type="component" value="Unassembled WGS sequence"/>
</dbReference>
<evidence type="ECO:0000313" key="4">
    <source>
        <dbReference type="Proteomes" id="UP000636709"/>
    </source>
</evidence>
<keyword evidence="4" id="KW-1185">Reference proteome</keyword>
<organism evidence="3 4">
    <name type="scientific">Digitaria exilis</name>
    <dbReference type="NCBI Taxonomy" id="1010633"/>
    <lineage>
        <taxon>Eukaryota</taxon>
        <taxon>Viridiplantae</taxon>
        <taxon>Streptophyta</taxon>
        <taxon>Embryophyta</taxon>
        <taxon>Tracheophyta</taxon>
        <taxon>Spermatophyta</taxon>
        <taxon>Magnoliopsida</taxon>
        <taxon>Liliopsida</taxon>
        <taxon>Poales</taxon>
        <taxon>Poaceae</taxon>
        <taxon>PACMAD clade</taxon>
        <taxon>Panicoideae</taxon>
        <taxon>Panicodae</taxon>
        <taxon>Paniceae</taxon>
        <taxon>Anthephorinae</taxon>
        <taxon>Digitaria</taxon>
    </lineage>
</organism>
<comment type="caution">
    <text evidence="3">The sequence shown here is derived from an EMBL/GenBank/DDBJ whole genome shotgun (WGS) entry which is preliminary data.</text>
</comment>
<evidence type="ECO:0000256" key="1">
    <source>
        <dbReference type="SAM" id="Phobius"/>
    </source>
</evidence>
<sequence>MVTVALLRFGMIVGYLTLLLLSFSQHFTHIAPGHISWSSTL</sequence>
<dbReference type="AlphaFoldDB" id="A0A835FAE6"/>
<dbReference type="EMBL" id="JACEFO010001605">
    <property type="protein sequence ID" value="KAF8732243.1"/>
    <property type="molecule type" value="Genomic_DNA"/>
</dbReference>
<dbReference type="EMBL" id="JACEFO010002381">
    <property type="protein sequence ID" value="KAF8662297.1"/>
    <property type="molecule type" value="Genomic_DNA"/>
</dbReference>
<evidence type="ECO:0000313" key="3">
    <source>
        <dbReference type="EMBL" id="KAF8732243.1"/>
    </source>
</evidence>
<keyword evidence="1" id="KW-0472">Membrane</keyword>
<proteinExistence type="predicted"/>